<keyword evidence="1" id="KW-0812">Transmembrane</keyword>
<protein>
    <submittedName>
        <fullName evidence="2">Uncharacterized protein</fullName>
    </submittedName>
</protein>
<keyword evidence="3" id="KW-1185">Reference proteome</keyword>
<feature type="transmembrane region" description="Helical" evidence="1">
    <location>
        <begin position="90"/>
        <end position="109"/>
    </location>
</feature>
<dbReference type="Proteomes" id="UP000451471">
    <property type="component" value="Unassembled WGS sequence"/>
</dbReference>
<evidence type="ECO:0000313" key="2">
    <source>
        <dbReference type="EMBL" id="MWG35940.1"/>
    </source>
</evidence>
<keyword evidence="1" id="KW-0472">Membrane</keyword>
<keyword evidence="1" id="KW-1133">Transmembrane helix</keyword>
<feature type="transmembrane region" description="Helical" evidence="1">
    <location>
        <begin position="26"/>
        <end position="47"/>
    </location>
</feature>
<dbReference type="Pfam" id="PF19545">
    <property type="entry name" value="DUF6069"/>
    <property type="match status" value="1"/>
</dbReference>
<evidence type="ECO:0000256" key="1">
    <source>
        <dbReference type="SAM" id="Phobius"/>
    </source>
</evidence>
<feature type="transmembrane region" description="Helical" evidence="1">
    <location>
        <begin position="121"/>
        <end position="141"/>
    </location>
</feature>
<feature type="transmembrane region" description="Helical" evidence="1">
    <location>
        <begin position="59"/>
        <end position="78"/>
    </location>
</feature>
<name>A0A6B0GMQ4_9EURY</name>
<evidence type="ECO:0000313" key="3">
    <source>
        <dbReference type="Proteomes" id="UP000451471"/>
    </source>
</evidence>
<dbReference type="InterPro" id="IPR045713">
    <property type="entry name" value="DUF6069"/>
</dbReference>
<sequence length="145" mass="14655">MATSTPTPPAGGVRTRLDSGTLVRRGLVAALLALVLTVVARFVAVALDSTLAGVEQFGWVPIVAVTLVASVGATLVYATLDRLTERPARWFLVAAALVFLFMLAPLTLGAGDLGLPTNAQLGLGALHLTAAVGIVVGLLGVGSAD</sequence>
<dbReference type="EMBL" id="WSZK01000028">
    <property type="protein sequence ID" value="MWG35940.1"/>
    <property type="molecule type" value="Genomic_DNA"/>
</dbReference>
<comment type="caution">
    <text evidence="2">The sequence shown here is derived from an EMBL/GenBank/DDBJ whole genome shotgun (WGS) entry which is preliminary data.</text>
</comment>
<gene>
    <name evidence="2" type="ORF">GQS65_15850</name>
</gene>
<accession>A0A6B0GMQ4</accession>
<reference evidence="2 3" key="1">
    <citation type="submission" date="2019-12" db="EMBL/GenBank/DDBJ databases">
        <title>Halocatena pleomorpha gen. nov. sp. nov., an extremely halophilic archaeon of family Halobacteriaceae isolated from saltpan soil.</title>
        <authorList>
            <person name="Pal Y."/>
            <person name="Verma A."/>
            <person name="Krishnamurthi S."/>
            <person name="Kumar P."/>
        </authorList>
    </citation>
    <scope>NUCLEOTIDE SEQUENCE [LARGE SCALE GENOMIC DNA]</scope>
    <source>
        <strain evidence="2 3">JCM 16495</strain>
    </source>
</reference>
<dbReference type="AlphaFoldDB" id="A0A6B0GMQ4"/>
<organism evidence="2 3">
    <name type="scientific">Halomarina oriensis</name>
    <dbReference type="NCBI Taxonomy" id="671145"/>
    <lineage>
        <taxon>Archaea</taxon>
        <taxon>Methanobacteriati</taxon>
        <taxon>Methanobacteriota</taxon>
        <taxon>Stenosarchaea group</taxon>
        <taxon>Halobacteria</taxon>
        <taxon>Halobacteriales</taxon>
        <taxon>Natronomonadaceae</taxon>
        <taxon>Halomarina</taxon>
    </lineage>
</organism>
<proteinExistence type="predicted"/>
<dbReference type="RefSeq" id="WP_158205607.1">
    <property type="nucleotide sequence ID" value="NZ_WSZK01000028.1"/>
</dbReference>